<dbReference type="InterPro" id="IPR002909">
    <property type="entry name" value="IPT_dom"/>
</dbReference>
<keyword evidence="4" id="KW-1185">Reference proteome</keyword>
<evidence type="ECO:0000256" key="1">
    <source>
        <dbReference type="ARBA" id="ARBA00022729"/>
    </source>
</evidence>
<evidence type="ECO:0000313" key="3">
    <source>
        <dbReference type="EMBL" id="KAK1742180.1"/>
    </source>
</evidence>
<evidence type="ECO:0000313" key="4">
    <source>
        <dbReference type="Proteomes" id="UP001224775"/>
    </source>
</evidence>
<dbReference type="PANTHER" id="PTHR46769">
    <property type="entry name" value="POLYCYSTIC KIDNEY AND HEPATIC DISEASE 1 (AUTOSOMAL RECESSIVE)-LIKE 1"/>
    <property type="match status" value="1"/>
</dbReference>
<dbReference type="SMART" id="SM00429">
    <property type="entry name" value="IPT"/>
    <property type="match status" value="1"/>
</dbReference>
<dbReference type="InterPro" id="IPR052387">
    <property type="entry name" value="Fibrocystin"/>
</dbReference>
<comment type="caution">
    <text evidence="3">The sequence shown here is derived from an EMBL/GenBank/DDBJ whole genome shotgun (WGS) entry which is preliminary data.</text>
</comment>
<dbReference type="AlphaFoldDB" id="A0AAD8YAU7"/>
<dbReference type="Gene3D" id="2.60.40.10">
    <property type="entry name" value="Immunoglobulins"/>
    <property type="match status" value="2"/>
</dbReference>
<dbReference type="InterPro" id="IPR014756">
    <property type="entry name" value="Ig_E-set"/>
</dbReference>
<dbReference type="Pfam" id="PF01833">
    <property type="entry name" value="TIG"/>
    <property type="match status" value="2"/>
</dbReference>
<organism evidence="3 4">
    <name type="scientific">Skeletonema marinoi</name>
    <dbReference type="NCBI Taxonomy" id="267567"/>
    <lineage>
        <taxon>Eukaryota</taxon>
        <taxon>Sar</taxon>
        <taxon>Stramenopiles</taxon>
        <taxon>Ochrophyta</taxon>
        <taxon>Bacillariophyta</taxon>
        <taxon>Coscinodiscophyceae</taxon>
        <taxon>Thalassiosirophycidae</taxon>
        <taxon>Thalassiosirales</taxon>
        <taxon>Skeletonemataceae</taxon>
        <taxon>Skeletonema</taxon>
        <taxon>Skeletonema marinoi-dohrnii complex</taxon>
    </lineage>
</organism>
<evidence type="ECO:0000259" key="2">
    <source>
        <dbReference type="SMART" id="SM00429"/>
    </source>
</evidence>
<dbReference type="InterPro" id="IPR013783">
    <property type="entry name" value="Ig-like_fold"/>
</dbReference>
<dbReference type="Proteomes" id="UP001224775">
    <property type="component" value="Unassembled WGS sequence"/>
</dbReference>
<feature type="domain" description="IPT/TIG" evidence="2">
    <location>
        <begin position="48"/>
        <end position="137"/>
    </location>
</feature>
<accession>A0AAD8YAU7</accession>
<gene>
    <name evidence="3" type="ORF">QTG54_006745</name>
</gene>
<protein>
    <recommendedName>
        <fullName evidence="2">IPT/TIG domain-containing protein</fullName>
    </recommendedName>
</protein>
<name>A0AAD8YAU7_9STRA</name>
<dbReference type="PANTHER" id="PTHR46769:SF2">
    <property type="entry name" value="FIBROCYSTIN-L ISOFORM 2 PRECURSOR-RELATED"/>
    <property type="match status" value="1"/>
</dbReference>
<sequence length="238" mass="25251">MAAKLISYNKVSCLTPSTSVPRNVTVSLNFKGSGDYVSAGQSFTYHRQLSLVDAKPLRGFVGGGTLVTITGTGFIDVPSLSCRFGSTLVDAKYISRNMIECTSPPASGVDKVDLGISLNGVEFASQFMSSEIVFHYDAEIELRGVSPLNVAMSKSSGAAIIKAEDKYITLYGSGFINTTSLSCSFGSDQITTATFITDAEVKCSLPEAGKSGEIQVRISLNGLDFSEQASTVLFVSRQ</sequence>
<dbReference type="EMBL" id="JATAAI010000011">
    <property type="protein sequence ID" value="KAK1742180.1"/>
    <property type="molecule type" value="Genomic_DNA"/>
</dbReference>
<keyword evidence="1" id="KW-0732">Signal</keyword>
<reference evidence="3" key="1">
    <citation type="submission" date="2023-06" db="EMBL/GenBank/DDBJ databases">
        <title>Survivors Of The Sea: Transcriptome response of Skeletonema marinoi to long-term dormancy.</title>
        <authorList>
            <person name="Pinder M.I.M."/>
            <person name="Kourtchenko O."/>
            <person name="Robertson E.K."/>
            <person name="Larsson T."/>
            <person name="Maumus F."/>
            <person name="Osuna-Cruz C.M."/>
            <person name="Vancaester E."/>
            <person name="Stenow R."/>
            <person name="Vandepoele K."/>
            <person name="Ploug H."/>
            <person name="Bruchert V."/>
            <person name="Godhe A."/>
            <person name="Topel M."/>
        </authorList>
    </citation>
    <scope>NUCLEOTIDE SEQUENCE</scope>
    <source>
        <strain evidence="3">R05AC</strain>
    </source>
</reference>
<proteinExistence type="predicted"/>
<dbReference type="SUPFAM" id="SSF81296">
    <property type="entry name" value="E set domains"/>
    <property type="match status" value="2"/>
</dbReference>
<dbReference type="CDD" id="cd00102">
    <property type="entry name" value="IPT"/>
    <property type="match status" value="2"/>
</dbReference>